<dbReference type="GO" id="GO:0003824">
    <property type="term" value="F:catalytic activity"/>
    <property type="evidence" value="ECO:0007669"/>
    <property type="project" value="InterPro"/>
</dbReference>
<dbReference type="RefSeq" id="WP_126916903.1">
    <property type="nucleotide sequence ID" value="NZ_CP034587.1"/>
</dbReference>
<gene>
    <name evidence="1" type="ORF">EKH77_27170</name>
</gene>
<keyword evidence="2" id="KW-1185">Reference proteome</keyword>
<reference evidence="1 2" key="1">
    <citation type="submission" date="2018-12" db="EMBL/GenBank/DDBJ databases">
        <title>The whole draft genome of Streptomyce luteoverticillatus CGMCC 15060.</title>
        <authorList>
            <person name="Feng Z."/>
            <person name="Chen G."/>
            <person name="Zhang J."/>
            <person name="Zhu H."/>
            <person name="Yu X."/>
            <person name="Zhang W."/>
            <person name="Zhang X."/>
        </authorList>
    </citation>
    <scope>NUCLEOTIDE SEQUENCE [LARGE SCALE GENOMIC DNA]</scope>
    <source>
        <strain evidence="1 2">CGMCC 15060</strain>
    </source>
</reference>
<dbReference type="InterPro" id="IPR014746">
    <property type="entry name" value="Gln_synth/guanido_kin_cat_dom"/>
</dbReference>
<organism evidence="1 2">
    <name type="scientific">Streptomyces luteoverticillatus</name>
    <name type="common">Streptoverticillium luteoverticillatus</name>
    <dbReference type="NCBI Taxonomy" id="66425"/>
    <lineage>
        <taxon>Bacteria</taxon>
        <taxon>Bacillati</taxon>
        <taxon>Actinomycetota</taxon>
        <taxon>Actinomycetes</taxon>
        <taxon>Kitasatosporales</taxon>
        <taxon>Streptomycetaceae</taxon>
        <taxon>Streptomyces</taxon>
    </lineage>
</organism>
<dbReference type="OrthoDB" id="9769628at2"/>
<name>A0A3S9PPW0_STRLT</name>
<proteinExistence type="predicted"/>
<dbReference type="EMBL" id="CP034587">
    <property type="protein sequence ID" value="AZQ74401.1"/>
    <property type="molecule type" value="Genomic_DNA"/>
</dbReference>
<sequence>MTGRLVPMPLQAARILDHVRPVLEEYGEADQATTFVNQLAARRGGADRQREVFAHRGNLQDVVDDLADTEDSALSH</sequence>
<evidence type="ECO:0000313" key="2">
    <source>
        <dbReference type="Proteomes" id="UP000267900"/>
    </source>
</evidence>
<accession>A0A3S9PPW0</accession>
<evidence type="ECO:0000313" key="1">
    <source>
        <dbReference type="EMBL" id="AZQ74401.1"/>
    </source>
</evidence>
<dbReference type="Gene3D" id="3.30.590.20">
    <property type="match status" value="1"/>
</dbReference>
<dbReference type="AlphaFoldDB" id="A0A3S9PPW0"/>
<protein>
    <submittedName>
        <fullName evidence="1">Uncharacterized protein</fullName>
    </submittedName>
</protein>
<dbReference type="SUPFAM" id="SSF55931">
    <property type="entry name" value="Glutamine synthetase/guanido kinase"/>
    <property type="match status" value="1"/>
</dbReference>
<dbReference type="Proteomes" id="UP000267900">
    <property type="component" value="Chromosome"/>
</dbReference>